<proteinExistence type="predicted"/>
<dbReference type="AlphaFoldDB" id="A0A3B0CPC2"/>
<gene>
    <name evidence="2" type="ORF">D7M11_04015</name>
</gene>
<protein>
    <recommendedName>
        <fullName evidence="4">Family 2 glycosyl transferase</fullName>
    </recommendedName>
</protein>
<evidence type="ECO:0000313" key="2">
    <source>
        <dbReference type="EMBL" id="RKN86184.1"/>
    </source>
</evidence>
<dbReference type="Gene3D" id="3.20.20.80">
    <property type="entry name" value="Glycosidases"/>
    <property type="match status" value="1"/>
</dbReference>
<keyword evidence="3" id="KW-1185">Reference proteome</keyword>
<evidence type="ECO:0000256" key="1">
    <source>
        <dbReference type="SAM" id="Phobius"/>
    </source>
</evidence>
<dbReference type="Proteomes" id="UP000282311">
    <property type="component" value="Unassembled WGS sequence"/>
</dbReference>
<dbReference type="InterPro" id="IPR017853">
    <property type="entry name" value="GH"/>
</dbReference>
<accession>A0A3B0CPC2</accession>
<dbReference type="SUPFAM" id="SSF51445">
    <property type="entry name" value="(Trans)glycosidases"/>
    <property type="match status" value="1"/>
</dbReference>
<organism evidence="2 3">
    <name type="scientific">Paenibacillus ginsengarvi</name>
    <dbReference type="NCBI Taxonomy" id="400777"/>
    <lineage>
        <taxon>Bacteria</taxon>
        <taxon>Bacillati</taxon>
        <taxon>Bacillota</taxon>
        <taxon>Bacilli</taxon>
        <taxon>Bacillales</taxon>
        <taxon>Paenibacillaceae</taxon>
        <taxon>Paenibacillus</taxon>
    </lineage>
</organism>
<name>A0A3B0CPC2_9BACL</name>
<keyword evidence="1" id="KW-1133">Transmembrane helix</keyword>
<reference evidence="2 3" key="1">
    <citation type="journal article" date="2007" name="Int. J. Syst. Evol. Microbiol.">
        <title>Paenibacillus ginsengarvi sp. nov., isolated from soil from ginseng cultivation.</title>
        <authorList>
            <person name="Yoon M.H."/>
            <person name="Ten L.N."/>
            <person name="Im W.T."/>
        </authorList>
    </citation>
    <scope>NUCLEOTIDE SEQUENCE [LARGE SCALE GENOMIC DNA]</scope>
    <source>
        <strain evidence="2 3">KCTC 13059</strain>
    </source>
</reference>
<keyword evidence="1" id="KW-0472">Membrane</keyword>
<feature type="transmembrane region" description="Helical" evidence="1">
    <location>
        <begin position="7"/>
        <end position="24"/>
    </location>
</feature>
<sequence>MKRNIKLRVSLTIVIALLIGYFGWQHFRPLSAEGTHVRSAKLNNGMNVKFRTQGDQIELYDGQEWQSFFAKGVNVGATVPGHDPGELNIDKKTFMRWFSQIQELGANVIRIYTIHEPVFYEALVEFNEAHPDSPLYFIQGVWSPESQMIKTHDALSPLVTKEFKKEIIYAVGAVYGDVNIPEETGKAQGRYKTNAGPYLLGWSIGTEWDPVLVQATDKAHPGMEPFKGDYFRAKAGATPFENMLAEMLDTLAAFETKQGWQHPYAFTNWVSTDPLEHPGEIDRAEDLVSVDPMHIEPVNWQAGYFASFHAYPYYPEFFRSDETIKNVKNDKGEIDTYKAYLRLLKEHHKDVPIMVTEYGVPASLGIGHITGLGRNQGGHTEEEQGNIDADLLREIVQENYAGAILFMWQDEWFKRTWNTQDFEQPVDRRKYWLNVLTNEKLFGLVGMYSSKDGPLLIDGKLDDWEKIKDKKKFDPGVPGWKTMWVTHDEAYVYIAAELDQTFDPEKQIMYIGADTMEGGNRHAKELGDRTLGEGLETLVTIGKTLESEVRIASNYDFTTRLWGTINGMAPVEEEEMRDDSGVFKPWRLIVDMEFSPPAAKIYRPYKDLPAGQLKRGTTDPSSPDYNSLTMWQAQGNVVEMRIPWMLLGFADPSSLRAVNYVEKDGKIQNQKVDGIRLVPWIVDRATNQVTGLGDGSAPVDLSKMPKYKWKPWNSVQYEERLKQSYYIMQKAFQDIGDGSQTK</sequence>
<evidence type="ECO:0008006" key="4">
    <source>
        <dbReference type="Google" id="ProtNLM"/>
    </source>
</evidence>
<keyword evidence="1" id="KW-0812">Transmembrane</keyword>
<dbReference type="OrthoDB" id="916275at2"/>
<dbReference type="RefSeq" id="WP_120745876.1">
    <property type="nucleotide sequence ID" value="NZ_RBAH01000002.1"/>
</dbReference>
<comment type="caution">
    <text evidence="2">The sequence shown here is derived from an EMBL/GenBank/DDBJ whole genome shotgun (WGS) entry which is preliminary data.</text>
</comment>
<evidence type="ECO:0000313" key="3">
    <source>
        <dbReference type="Proteomes" id="UP000282311"/>
    </source>
</evidence>
<dbReference type="EMBL" id="RBAH01000002">
    <property type="protein sequence ID" value="RKN86184.1"/>
    <property type="molecule type" value="Genomic_DNA"/>
</dbReference>